<evidence type="ECO:0000256" key="3">
    <source>
        <dbReference type="ARBA" id="ARBA00023125"/>
    </source>
</evidence>
<reference evidence="6 7" key="1">
    <citation type="submission" date="2019-07" db="EMBL/GenBank/DDBJ databases">
        <title>Whole genome shotgun sequence of Vibrio superstes NBRC 103154.</title>
        <authorList>
            <person name="Hosoyama A."/>
            <person name="Uohara A."/>
            <person name="Ohji S."/>
            <person name="Ichikawa N."/>
        </authorList>
    </citation>
    <scope>NUCLEOTIDE SEQUENCE [LARGE SCALE GENOMIC DNA]</scope>
    <source>
        <strain evidence="6 7">NBRC 103154</strain>
    </source>
</reference>
<protein>
    <submittedName>
        <fullName evidence="6">LysR family transcriptional regulator</fullName>
    </submittedName>
</protein>
<dbReference type="PANTHER" id="PTHR30118:SF7">
    <property type="entry name" value="TRANSCRIPTIONAL REGULATOR LYSR FAMILY"/>
    <property type="match status" value="1"/>
</dbReference>
<comment type="similarity">
    <text evidence="1">Belongs to the LysR transcriptional regulatory family.</text>
</comment>
<comment type="caution">
    <text evidence="6">The sequence shown here is derived from an EMBL/GenBank/DDBJ whole genome shotgun (WGS) entry which is preliminary data.</text>
</comment>
<dbReference type="Gene3D" id="3.40.190.10">
    <property type="entry name" value="Periplasmic binding protein-like II"/>
    <property type="match status" value="2"/>
</dbReference>
<evidence type="ECO:0000256" key="2">
    <source>
        <dbReference type="ARBA" id="ARBA00023015"/>
    </source>
</evidence>
<dbReference type="OrthoDB" id="6396370at2"/>
<dbReference type="InterPro" id="IPR036388">
    <property type="entry name" value="WH-like_DNA-bd_sf"/>
</dbReference>
<dbReference type="InterPro" id="IPR005119">
    <property type="entry name" value="LysR_subst-bd"/>
</dbReference>
<evidence type="ECO:0000259" key="5">
    <source>
        <dbReference type="PROSITE" id="PS50931"/>
    </source>
</evidence>
<keyword evidence="3" id="KW-0238">DNA-binding</keyword>
<keyword evidence="4" id="KW-0804">Transcription</keyword>
<dbReference type="InterPro" id="IPR050389">
    <property type="entry name" value="LysR-type_TF"/>
</dbReference>
<dbReference type="SUPFAM" id="SSF53850">
    <property type="entry name" value="Periplasmic binding protein-like II"/>
    <property type="match status" value="1"/>
</dbReference>
<dbReference type="EMBL" id="BJXK01000007">
    <property type="protein sequence ID" value="GEM79891.1"/>
    <property type="molecule type" value="Genomic_DNA"/>
</dbReference>
<dbReference type="Gene3D" id="1.10.10.10">
    <property type="entry name" value="Winged helix-like DNA-binding domain superfamily/Winged helix DNA-binding domain"/>
    <property type="match status" value="1"/>
</dbReference>
<dbReference type="Pfam" id="PF03466">
    <property type="entry name" value="LysR_substrate"/>
    <property type="match status" value="1"/>
</dbReference>
<feature type="domain" description="HTH lysR-type" evidence="5">
    <location>
        <begin position="8"/>
        <end position="65"/>
    </location>
</feature>
<dbReference type="InterPro" id="IPR036390">
    <property type="entry name" value="WH_DNA-bd_sf"/>
</dbReference>
<evidence type="ECO:0000313" key="6">
    <source>
        <dbReference type="EMBL" id="GEM79891.1"/>
    </source>
</evidence>
<dbReference type="AlphaFoldDB" id="A0A511QRE4"/>
<evidence type="ECO:0000256" key="1">
    <source>
        <dbReference type="ARBA" id="ARBA00009437"/>
    </source>
</evidence>
<dbReference type="SUPFAM" id="SSF46785">
    <property type="entry name" value="Winged helix' DNA-binding domain"/>
    <property type="match status" value="1"/>
</dbReference>
<dbReference type="PRINTS" id="PR00039">
    <property type="entry name" value="HTHLYSR"/>
</dbReference>
<dbReference type="InterPro" id="IPR000847">
    <property type="entry name" value="LysR_HTH_N"/>
</dbReference>
<name>A0A511QRE4_9VIBR</name>
<dbReference type="GO" id="GO:0003700">
    <property type="term" value="F:DNA-binding transcription factor activity"/>
    <property type="evidence" value="ECO:0007669"/>
    <property type="project" value="InterPro"/>
</dbReference>
<sequence length="305" mass="34467">MKTKLHDLDLNLLKYLEAIVHSGSTAAAAEHLGVSQASVSRGLATLRETFGDELFIRRAHGVEPSDLAVKLAEANAEMLRPLSQIIDSYQDFDPKMFEGTIRIAINIIILELHGDGLFSQLRNTFPKADFELIYWQENSLSQVLDGNIDYIVLFASQNLPQNIYRHTLKEVDLCLVARKDHPILSLNSDWENIHDLPIAKIIVDGVKTKHSKIEEYYAYKGYRARVSLSTHSVRVIINKLVNSDAIMFGSQFVSTLDEQLCRYSLPLLPEGLRTSEVCGGYLQSRRGVPFYSALQQSVQHYFTKI</sequence>
<dbReference type="PROSITE" id="PS50931">
    <property type="entry name" value="HTH_LYSR"/>
    <property type="match status" value="1"/>
</dbReference>
<gene>
    <name evidence="6" type="ORF">VSU01S_21360</name>
</gene>
<accession>A0A511QRE4</accession>
<keyword evidence="7" id="KW-1185">Reference proteome</keyword>
<dbReference type="Proteomes" id="UP000321113">
    <property type="component" value="Unassembled WGS sequence"/>
</dbReference>
<evidence type="ECO:0000256" key="4">
    <source>
        <dbReference type="ARBA" id="ARBA00023163"/>
    </source>
</evidence>
<dbReference type="GO" id="GO:0003677">
    <property type="term" value="F:DNA binding"/>
    <property type="evidence" value="ECO:0007669"/>
    <property type="project" value="UniProtKB-KW"/>
</dbReference>
<dbReference type="RefSeq" id="WP_119010055.1">
    <property type="nucleotide sequence ID" value="NZ_BJXK01000007.1"/>
</dbReference>
<organism evidence="6 7">
    <name type="scientific">Vibrio superstes NBRC 103154</name>
    <dbReference type="NCBI Taxonomy" id="1219062"/>
    <lineage>
        <taxon>Bacteria</taxon>
        <taxon>Pseudomonadati</taxon>
        <taxon>Pseudomonadota</taxon>
        <taxon>Gammaproteobacteria</taxon>
        <taxon>Vibrionales</taxon>
        <taxon>Vibrionaceae</taxon>
        <taxon>Vibrio</taxon>
    </lineage>
</organism>
<dbReference type="Pfam" id="PF00126">
    <property type="entry name" value="HTH_1"/>
    <property type="match status" value="1"/>
</dbReference>
<dbReference type="PANTHER" id="PTHR30118">
    <property type="entry name" value="HTH-TYPE TRANSCRIPTIONAL REGULATOR LEUO-RELATED"/>
    <property type="match status" value="1"/>
</dbReference>
<proteinExistence type="inferred from homology"/>
<evidence type="ECO:0000313" key="7">
    <source>
        <dbReference type="Proteomes" id="UP000321113"/>
    </source>
</evidence>
<keyword evidence="2" id="KW-0805">Transcription regulation</keyword>